<dbReference type="InterPro" id="IPR037278">
    <property type="entry name" value="ARFGAP/RecO"/>
</dbReference>
<dbReference type="InterPro" id="IPR001164">
    <property type="entry name" value="ArfGAP_dom"/>
</dbReference>
<feature type="repeat" description="ANK" evidence="5">
    <location>
        <begin position="147"/>
        <end position="179"/>
    </location>
</feature>
<dbReference type="GO" id="GO:0008270">
    <property type="term" value="F:zinc ion binding"/>
    <property type="evidence" value="ECO:0007669"/>
    <property type="project" value="UniProtKB-KW"/>
</dbReference>
<dbReference type="InterPro" id="IPR051282">
    <property type="entry name" value="Arf-GAP_GTPase_ANK_PH"/>
</dbReference>
<dbReference type="PROSITE" id="PS50297">
    <property type="entry name" value="ANK_REP_REGION"/>
    <property type="match status" value="1"/>
</dbReference>
<dbReference type="OrthoDB" id="5874017at2759"/>
<keyword evidence="2" id="KW-0479">Metal-binding</keyword>
<dbReference type="PANTHER" id="PTHR45819:SF5">
    <property type="entry name" value="CENTAURIN-GAMMA-1A"/>
    <property type="match status" value="1"/>
</dbReference>
<dbReference type="AlphaFoldDB" id="A0A016WPY2"/>
<dbReference type="SUPFAM" id="SSF57863">
    <property type="entry name" value="ArfGap/RecO-like zinc finger"/>
    <property type="match status" value="1"/>
</dbReference>
<dbReference type="InterPro" id="IPR038508">
    <property type="entry name" value="ArfGAP_dom_sf"/>
</dbReference>
<reference evidence="8" key="1">
    <citation type="journal article" date="2015" name="Nat. Genet.">
        <title>The genome and transcriptome of the zoonotic hookworm Ancylostoma ceylanicum identify infection-specific gene families.</title>
        <authorList>
            <person name="Schwarz E.M."/>
            <person name="Hu Y."/>
            <person name="Antoshechkin I."/>
            <person name="Miller M.M."/>
            <person name="Sternberg P.W."/>
            <person name="Aroian R.V."/>
        </authorList>
    </citation>
    <scope>NUCLEOTIDE SEQUENCE</scope>
    <source>
        <strain evidence="8">HY135</strain>
    </source>
</reference>
<dbReference type="PROSITE" id="PS50088">
    <property type="entry name" value="ANK_REPEAT"/>
    <property type="match status" value="1"/>
</dbReference>
<evidence type="ECO:0000313" key="7">
    <source>
        <dbReference type="EMBL" id="EYC41048.1"/>
    </source>
</evidence>
<sequence>MACEFARALLIGAQKSPAPIICAHTVYLQLRFHQIVYCRVRSLDLDTWPVEFLAVMQAIGNTAANRLWEHHAPSDRRPQPDSPLEVKEAWIRDKYEAKRFLPSLRVDATVGSQLVAAVIARDVAEVSLLLARASPEDVNATVSGTRDRRSPLHLACSIGSLAILQLLLWNNADIYALDEQGRSGLWHARNSGFKECADMLLTAGLDTNYGMPSPLTRDSTHSPPLTESAMMGSLSNRDYSCIGDEVVLRRAPPTVATPAKRSTNAFDLLPASII</sequence>
<dbReference type="Proteomes" id="UP000024635">
    <property type="component" value="Unassembled WGS sequence"/>
</dbReference>
<evidence type="ECO:0000259" key="6">
    <source>
        <dbReference type="SMART" id="SM00105"/>
    </source>
</evidence>
<gene>
    <name evidence="7" type="primary">Acey_s0584.g309</name>
    <name evidence="7" type="ORF">Y032_0584g309</name>
</gene>
<keyword evidence="4" id="KW-0862">Zinc</keyword>
<dbReference type="SUPFAM" id="SSF48403">
    <property type="entry name" value="Ankyrin repeat"/>
    <property type="match status" value="1"/>
</dbReference>
<dbReference type="Pfam" id="PF01412">
    <property type="entry name" value="ArfGap"/>
    <property type="match status" value="1"/>
</dbReference>
<dbReference type="STRING" id="53326.A0A016WPY2"/>
<evidence type="ECO:0000256" key="3">
    <source>
        <dbReference type="ARBA" id="ARBA00022771"/>
    </source>
</evidence>
<keyword evidence="1" id="KW-0343">GTPase activation</keyword>
<dbReference type="SMART" id="SM00248">
    <property type="entry name" value="ANK"/>
    <property type="match status" value="2"/>
</dbReference>
<dbReference type="GO" id="GO:0005096">
    <property type="term" value="F:GTPase activator activity"/>
    <property type="evidence" value="ECO:0007669"/>
    <property type="project" value="UniProtKB-KW"/>
</dbReference>
<keyword evidence="3" id="KW-0863">Zinc-finger</keyword>
<feature type="domain" description="Arf-GAP" evidence="6">
    <location>
        <begin position="4"/>
        <end position="108"/>
    </location>
</feature>
<dbReference type="Pfam" id="PF12796">
    <property type="entry name" value="Ank_2"/>
    <property type="match status" value="1"/>
</dbReference>
<dbReference type="GO" id="GO:0003924">
    <property type="term" value="F:GTPase activity"/>
    <property type="evidence" value="ECO:0007669"/>
    <property type="project" value="TreeGrafter"/>
</dbReference>
<dbReference type="Gene3D" id="1.10.220.150">
    <property type="entry name" value="Arf GTPase activating protein"/>
    <property type="match status" value="1"/>
</dbReference>
<evidence type="ECO:0000256" key="5">
    <source>
        <dbReference type="PROSITE-ProRule" id="PRU00023"/>
    </source>
</evidence>
<dbReference type="EMBL" id="JARK01000184">
    <property type="protein sequence ID" value="EYC41048.1"/>
    <property type="molecule type" value="Genomic_DNA"/>
</dbReference>
<evidence type="ECO:0000256" key="2">
    <source>
        <dbReference type="ARBA" id="ARBA00022723"/>
    </source>
</evidence>
<dbReference type="InterPro" id="IPR002110">
    <property type="entry name" value="Ankyrin_rpt"/>
</dbReference>
<comment type="caution">
    <text evidence="7">The sequence shown here is derived from an EMBL/GenBank/DDBJ whole genome shotgun (WGS) entry which is preliminary data.</text>
</comment>
<evidence type="ECO:0000256" key="4">
    <source>
        <dbReference type="ARBA" id="ARBA00022833"/>
    </source>
</evidence>
<dbReference type="SMART" id="SM00105">
    <property type="entry name" value="ArfGap"/>
    <property type="match status" value="1"/>
</dbReference>
<dbReference type="InterPro" id="IPR036770">
    <property type="entry name" value="Ankyrin_rpt-contain_sf"/>
</dbReference>
<keyword evidence="8" id="KW-1185">Reference proteome</keyword>
<name>A0A016WPY2_9BILA</name>
<keyword evidence="5" id="KW-0040">ANK repeat</keyword>
<dbReference type="Gene3D" id="1.25.40.20">
    <property type="entry name" value="Ankyrin repeat-containing domain"/>
    <property type="match status" value="1"/>
</dbReference>
<protein>
    <recommendedName>
        <fullName evidence="6">Arf-GAP domain-containing protein</fullName>
    </recommendedName>
</protein>
<proteinExistence type="predicted"/>
<organism evidence="7 8">
    <name type="scientific">Ancylostoma ceylanicum</name>
    <dbReference type="NCBI Taxonomy" id="53326"/>
    <lineage>
        <taxon>Eukaryota</taxon>
        <taxon>Metazoa</taxon>
        <taxon>Ecdysozoa</taxon>
        <taxon>Nematoda</taxon>
        <taxon>Chromadorea</taxon>
        <taxon>Rhabditida</taxon>
        <taxon>Rhabditina</taxon>
        <taxon>Rhabditomorpha</taxon>
        <taxon>Strongyloidea</taxon>
        <taxon>Ancylostomatidae</taxon>
        <taxon>Ancylostomatinae</taxon>
        <taxon>Ancylostoma</taxon>
    </lineage>
</organism>
<dbReference type="PANTHER" id="PTHR45819">
    <property type="entry name" value="CENTAURIN-GAMMA-1A"/>
    <property type="match status" value="1"/>
</dbReference>
<evidence type="ECO:0000313" key="8">
    <source>
        <dbReference type="Proteomes" id="UP000024635"/>
    </source>
</evidence>
<accession>A0A016WPY2</accession>
<evidence type="ECO:0000256" key="1">
    <source>
        <dbReference type="ARBA" id="ARBA00022468"/>
    </source>
</evidence>